<evidence type="ECO:0000313" key="1">
    <source>
        <dbReference type="EMBL" id="OEU16872.1"/>
    </source>
</evidence>
<dbReference type="EMBL" id="KV784358">
    <property type="protein sequence ID" value="OEU16872.1"/>
    <property type="molecule type" value="Genomic_DNA"/>
</dbReference>
<sequence length="346" mass="39775">MHSIHLASIRGNMNGRYNYKMYAIYHPDAIKCAKTLESLGYELVERETPVAVKDIQGEYLKSKIHKNGCCGEKELVKLEAYTLTQHPIIVHMDLDTLVLNPLDYLFDWMLADDSSSYDVSDVPIMWKDEPSPKKVNAMFTRDYNMGGGRKKKNRSVQGGFLILRPDLDVYNEFVEIIRKGDFRESGGWGGQTGVFYGSMTFQGIVPYYYDFLHPGEGVELDRCTVNQMADNPRNKRTVNDIVNGDCMTGEDECEDCRSHPLEDILTAHFTLCQKPWICLPEDSDVIQQRLCRKLHHQWHRIRSDLEQSWGRAEIGPGTYQPEHFYGHCNTHSGKGYVYIEEPFGIQ</sequence>
<keyword evidence="2" id="KW-1185">Reference proteome</keyword>
<dbReference type="InParanoid" id="A0A1E7FFB9"/>
<organism evidence="1 2">
    <name type="scientific">Fragilariopsis cylindrus CCMP1102</name>
    <dbReference type="NCBI Taxonomy" id="635003"/>
    <lineage>
        <taxon>Eukaryota</taxon>
        <taxon>Sar</taxon>
        <taxon>Stramenopiles</taxon>
        <taxon>Ochrophyta</taxon>
        <taxon>Bacillariophyta</taxon>
        <taxon>Bacillariophyceae</taxon>
        <taxon>Bacillariophycidae</taxon>
        <taxon>Bacillariales</taxon>
        <taxon>Bacillariaceae</taxon>
        <taxon>Fragilariopsis</taxon>
    </lineage>
</organism>
<gene>
    <name evidence="1" type="ORF">FRACYDRAFT_269132</name>
</gene>
<accession>A0A1E7FFB9</accession>
<dbReference type="Proteomes" id="UP000095751">
    <property type="component" value="Unassembled WGS sequence"/>
</dbReference>
<evidence type="ECO:0000313" key="2">
    <source>
        <dbReference type="Proteomes" id="UP000095751"/>
    </source>
</evidence>
<dbReference type="Gene3D" id="3.90.550.10">
    <property type="entry name" value="Spore Coat Polysaccharide Biosynthesis Protein SpsA, Chain A"/>
    <property type="match status" value="1"/>
</dbReference>
<dbReference type="InterPro" id="IPR029044">
    <property type="entry name" value="Nucleotide-diphossugar_trans"/>
</dbReference>
<dbReference type="SUPFAM" id="SSF53448">
    <property type="entry name" value="Nucleotide-diphospho-sugar transferases"/>
    <property type="match status" value="1"/>
</dbReference>
<protein>
    <recommendedName>
        <fullName evidence="3">Nucleotide-diphospho-sugar transferase</fullName>
    </recommendedName>
</protein>
<reference evidence="1 2" key="1">
    <citation type="submission" date="2016-09" db="EMBL/GenBank/DDBJ databases">
        <title>Extensive genetic diversity and differential bi-allelic expression allows diatom success in the polar Southern Ocean.</title>
        <authorList>
            <consortium name="DOE Joint Genome Institute"/>
            <person name="Mock T."/>
            <person name="Otillar R.P."/>
            <person name="Strauss J."/>
            <person name="Dupont C."/>
            <person name="Frickenhaus S."/>
            <person name="Maumus F."/>
            <person name="Mcmullan M."/>
            <person name="Sanges R."/>
            <person name="Schmutz J."/>
            <person name="Toseland A."/>
            <person name="Valas R."/>
            <person name="Veluchamy A."/>
            <person name="Ward B.J."/>
            <person name="Allen A."/>
            <person name="Barry K."/>
            <person name="Falciatore A."/>
            <person name="Ferrante M."/>
            <person name="Fortunato A.E."/>
            <person name="Gloeckner G."/>
            <person name="Gruber A."/>
            <person name="Hipkin R."/>
            <person name="Janech M."/>
            <person name="Kroth P."/>
            <person name="Leese F."/>
            <person name="Lindquist E."/>
            <person name="Lyon B.R."/>
            <person name="Martin J."/>
            <person name="Mayer C."/>
            <person name="Parker M."/>
            <person name="Quesneville H."/>
            <person name="Raymond J."/>
            <person name="Uhlig C."/>
            <person name="Valentin K.U."/>
            <person name="Worden A.Z."/>
            <person name="Armbrust E.V."/>
            <person name="Bowler C."/>
            <person name="Green B."/>
            <person name="Moulton V."/>
            <person name="Van Oosterhout C."/>
            <person name="Grigoriev I."/>
        </authorList>
    </citation>
    <scope>NUCLEOTIDE SEQUENCE [LARGE SCALE GENOMIC DNA]</scope>
    <source>
        <strain evidence="1 2">CCMP1102</strain>
    </source>
</reference>
<name>A0A1E7FFB9_9STRA</name>
<dbReference type="AlphaFoldDB" id="A0A1E7FFB9"/>
<evidence type="ECO:0008006" key="3">
    <source>
        <dbReference type="Google" id="ProtNLM"/>
    </source>
</evidence>
<dbReference type="KEGG" id="fcy:FRACYDRAFT_269132"/>
<dbReference type="OrthoDB" id="2014201at2759"/>
<proteinExistence type="predicted"/>